<protein>
    <submittedName>
        <fullName evidence="2">Uncharacterized protein</fullName>
    </submittedName>
</protein>
<proteinExistence type="predicted"/>
<name>A0A4U1HN73_9BURK</name>
<evidence type="ECO:0000313" key="2">
    <source>
        <dbReference type="EMBL" id="TKC81623.1"/>
    </source>
</evidence>
<evidence type="ECO:0000313" key="3">
    <source>
        <dbReference type="Proteomes" id="UP000305539"/>
    </source>
</evidence>
<dbReference type="RefSeq" id="WP_136898164.1">
    <property type="nucleotide sequence ID" value="NZ_SWJE01000017.1"/>
</dbReference>
<sequence length="265" mass="30144">MEKVKIKLVTVGHLPLHLNLNTVSAWKSEVFELIGDVENYELRCDSDIGNWTFSDKLLKEQLPPKANYNADFLISIVNVPLEDNWFARPLGDKQIIFTFFEIKDILNAENIPLANAILRVLYAYSLRYRRSGNKIPEIDAAPNFTHDETRGCLFDMNGIKTDLVESCNKPIICEECETRSKSERIPNQTIKIIQKEIRKIRKPIYYRALDFVKSKPVIALVISSVFAISLGVMGSLIASYIYDIIKPHPNTGETRQSTGPDKVAQ</sequence>
<reference evidence="2 3" key="1">
    <citation type="submission" date="2019-04" db="EMBL/GenBank/DDBJ databases">
        <title>Trinickia sp. 7GSK02, isolated from subtropical forest soil.</title>
        <authorList>
            <person name="Gao Z.-H."/>
            <person name="Qiu L.-H."/>
        </authorList>
    </citation>
    <scope>NUCLEOTIDE SEQUENCE [LARGE SCALE GENOMIC DNA]</scope>
    <source>
        <strain evidence="2 3">7GSK02</strain>
    </source>
</reference>
<dbReference type="EMBL" id="SWJE01000017">
    <property type="protein sequence ID" value="TKC81623.1"/>
    <property type="molecule type" value="Genomic_DNA"/>
</dbReference>
<organism evidence="2 3">
    <name type="scientific">Trinickia terrae</name>
    <dbReference type="NCBI Taxonomy" id="2571161"/>
    <lineage>
        <taxon>Bacteria</taxon>
        <taxon>Pseudomonadati</taxon>
        <taxon>Pseudomonadota</taxon>
        <taxon>Betaproteobacteria</taxon>
        <taxon>Burkholderiales</taxon>
        <taxon>Burkholderiaceae</taxon>
        <taxon>Trinickia</taxon>
    </lineage>
</organism>
<gene>
    <name evidence="2" type="ORF">FAZ69_27015</name>
</gene>
<feature type="transmembrane region" description="Helical" evidence="1">
    <location>
        <begin position="217"/>
        <end position="242"/>
    </location>
</feature>
<dbReference type="Proteomes" id="UP000305539">
    <property type="component" value="Unassembled WGS sequence"/>
</dbReference>
<dbReference type="AlphaFoldDB" id="A0A4U1HN73"/>
<keyword evidence="1" id="KW-0472">Membrane</keyword>
<keyword evidence="1" id="KW-1133">Transmembrane helix</keyword>
<evidence type="ECO:0000256" key="1">
    <source>
        <dbReference type="SAM" id="Phobius"/>
    </source>
</evidence>
<keyword evidence="3" id="KW-1185">Reference proteome</keyword>
<dbReference type="OrthoDB" id="1331475at2"/>
<keyword evidence="1" id="KW-0812">Transmembrane</keyword>
<comment type="caution">
    <text evidence="2">The sequence shown here is derived from an EMBL/GenBank/DDBJ whole genome shotgun (WGS) entry which is preliminary data.</text>
</comment>
<accession>A0A4U1HN73</accession>